<name>A0A658QSP3_9BURK</name>
<dbReference type="InterPro" id="IPR051687">
    <property type="entry name" value="Peroxisomal_Beta-Oxidation"/>
</dbReference>
<dbReference type="InterPro" id="IPR002347">
    <property type="entry name" value="SDR_fam"/>
</dbReference>
<dbReference type="RefSeq" id="WP_208863104.1">
    <property type="nucleotide sequence ID" value="NZ_FCNV02000001.1"/>
</dbReference>
<comment type="caution">
    <text evidence="3">The sequence shown here is derived from an EMBL/GenBank/DDBJ whole genome shotgun (WGS) entry which is preliminary data.</text>
</comment>
<comment type="similarity">
    <text evidence="1">Belongs to the short-chain dehydrogenases/reductases (SDR) family.</text>
</comment>
<protein>
    <submittedName>
        <fullName evidence="3">Short-chain dehydrogenase/reductase SDR</fullName>
    </submittedName>
</protein>
<evidence type="ECO:0000313" key="3">
    <source>
        <dbReference type="EMBL" id="SAL17131.1"/>
    </source>
</evidence>
<accession>A0A658QSP3</accession>
<feature type="domain" description="Ketoreductase" evidence="2">
    <location>
        <begin position="7"/>
        <end position="208"/>
    </location>
</feature>
<dbReference type="EMBL" id="FCNV02000001">
    <property type="protein sequence ID" value="SAL17131.1"/>
    <property type="molecule type" value="Genomic_DNA"/>
</dbReference>
<organism evidence="3 4">
    <name type="scientific">Caballeronia concitans</name>
    <dbReference type="NCBI Taxonomy" id="1777133"/>
    <lineage>
        <taxon>Bacteria</taxon>
        <taxon>Pseudomonadati</taxon>
        <taxon>Pseudomonadota</taxon>
        <taxon>Betaproteobacteria</taxon>
        <taxon>Burkholderiales</taxon>
        <taxon>Burkholderiaceae</taxon>
        <taxon>Caballeronia</taxon>
    </lineage>
</organism>
<dbReference type="InterPro" id="IPR036291">
    <property type="entry name" value="NAD(P)-bd_dom_sf"/>
</dbReference>
<dbReference type="InterPro" id="IPR057326">
    <property type="entry name" value="KR_dom"/>
</dbReference>
<dbReference type="Pfam" id="PF00106">
    <property type="entry name" value="adh_short"/>
    <property type="match status" value="1"/>
</dbReference>
<proteinExistence type="inferred from homology"/>
<sequence length="303" mass="32524">MGLLEGKVVIVTGAGAGVGKGIACEAARQGARVVVNDIGVNIDGSGGSAGPAQQTVDEIRAAGGEAVANTDSVAEWPSAQKIVQQALDTFGRIDAVVNNAGNLRDTVFHRMTEDEFDAVVRVHLKGTWNVSRSAAPHFKSQESGAFVHMTSTSGLIGNFGQANYAAAKMGIVGLSKSIAIDMQRFNVRSNCIAPFAFTRMVGSVPTESDEAKERMKVYMTMESGKIAPFTLALLTDQAKHVNGQIFGVRNNEIYLFSQPRPIRTAHTAEGWTVQSCVERAIPMFEKSFFPLELSRDVFAWDPV</sequence>
<dbReference type="InterPro" id="IPR020904">
    <property type="entry name" value="Sc_DH/Rdtase_CS"/>
</dbReference>
<dbReference type="PANTHER" id="PTHR45024">
    <property type="entry name" value="DEHYDROGENASES, SHORT CHAIN"/>
    <property type="match status" value="1"/>
</dbReference>
<dbReference type="Proteomes" id="UP000198263">
    <property type="component" value="Unassembled WGS sequence"/>
</dbReference>
<dbReference type="AlphaFoldDB" id="A0A658QSP3"/>
<dbReference type="Gene3D" id="3.40.50.720">
    <property type="entry name" value="NAD(P)-binding Rossmann-like Domain"/>
    <property type="match status" value="1"/>
</dbReference>
<evidence type="ECO:0000313" key="4">
    <source>
        <dbReference type="Proteomes" id="UP000198263"/>
    </source>
</evidence>
<dbReference type="PROSITE" id="PS00061">
    <property type="entry name" value="ADH_SHORT"/>
    <property type="match status" value="1"/>
</dbReference>
<keyword evidence="4" id="KW-1185">Reference proteome</keyword>
<dbReference type="SMART" id="SM00822">
    <property type="entry name" value="PKS_KR"/>
    <property type="match status" value="1"/>
</dbReference>
<reference evidence="3 4" key="1">
    <citation type="submission" date="2016-01" db="EMBL/GenBank/DDBJ databases">
        <authorList>
            <person name="Peeters C."/>
        </authorList>
    </citation>
    <scope>NUCLEOTIDE SEQUENCE [LARGE SCALE GENOMIC DNA]</scope>
    <source>
        <strain evidence="3">LMG 29315</strain>
    </source>
</reference>
<dbReference type="PANTHER" id="PTHR45024:SF3">
    <property type="entry name" value="BLL2957 PROTEIN"/>
    <property type="match status" value="1"/>
</dbReference>
<gene>
    <name evidence="3" type="ORF">AWB72_01046</name>
</gene>
<dbReference type="PRINTS" id="PR00081">
    <property type="entry name" value="GDHRDH"/>
</dbReference>
<evidence type="ECO:0000259" key="2">
    <source>
        <dbReference type="SMART" id="SM00822"/>
    </source>
</evidence>
<dbReference type="SUPFAM" id="SSF51735">
    <property type="entry name" value="NAD(P)-binding Rossmann-fold domains"/>
    <property type="match status" value="1"/>
</dbReference>
<evidence type="ECO:0000256" key="1">
    <source>
        <dbReference type="RuleBase" id="RU000363"/>
    </source>
</evidence>
<dbReference type="PRINTS" id="PR00080">
    <property type="entry name" value="SDRFAMILY"/>
</dbReference>